<organism evidence="1">
    <name type="scientific">Pseudomonas phage RVTF4</name>
    <dbReference type="NCBI Taxonomy" id="3236931"/>
    <lineage>
        <taxon>Viruses</taxon>
    </lineage>
</organism>
<evidence type="ECO:0000313" key="1">
    <source>
        <dbReference type="EMBL" id="XDJ14620.1"/>
    </source>
</evidence>
<dbReference type="GO" id="GO:0006508">
    <property type="term" value="P:proteolysis"/>
    <property type="evidence" value="ECO:0007669"/>
    <property type="project" value="UniProtKB-KW"/>
</dbReference>
<dbReference type="InterPro" id="IPR036155">
    <property type="entry name" value="Crypto/Photolyase_N_sf"/>
</dbReference>
<dbReference type="SUPFAM" id="SSF52425">
    <property type="entry name" value="Cryptochrome/photolyase, N-terminal domain"/>
    <property type="match status" value="1"/>
</dbReference>
<dbReference type="GO" id="GO:0008233">
    <property type="term" value="F:peptidase activity"/>
    <property type="evidence" value="ECO:0007669"/>
    <property type="project" value="UniProtKB-KW"/>
</dbReference>
<proteinExistence type="predicted"/>
<protein>
    <submittedName>
        <fullName evidence="1">Head maturation protease</fullName>
    </submittedName>
</protein>
<dbReference type="EMBL" id="PQ015378">
    <property type="protein sequence ID" value="XDJ14620.1"/>
    <property type="molecule type" value="Genomic_DNA"/>
</dbReference>
<keyword evidence="1" id="KW-0645">Protease</keyword>
<dbReference type="InterPro" id="IPR045405">
    <property type="entry name" value="Peptidase_S80"/>
</dbReference>
<name>A0AB39CCQ9_9VIRU</name>
<keyword evidence="1" id="KW-0378">Hydrolase</keyword>
<sequence>MYYTTIDLTKRQRDFSERFQEFWKKHEKHGIYCEFGHPNDATKMFRRVLSCLEDGVAVTLTRHHTVHEEESLRRFRTIDEERVCARLVEPVIHADKIVFQLIPYGPYGEVVRDALEEGRMFIPGARTFTDGYGRHADRVCREVIALDLIPSEMHMDTGEDKCRPFASLS</sequence>
<accession>A0AB39CCQ9</accession>
<reference evidence="1" key="1">
    <citation type="submission" date="2024-07" db="EMBL/GenBank/DDBJ databases">
        <authorList>
            <person name="Bringhurst R.M."/>
            <person name="Homer T.E."/>
        </authorList>
    </citation>
    <scope>NUCLEOTIDE SEQUENCE</scope>
</reference>
<dbReference type="Pfam" id="PF20034">
    <property type="entry name" value="Peptidase_S80"/>
    <property type="match status" value="1"/>
</dbReference>